<dbReference type="NCBIfam" id="TIGR03351">
    <property type="entry name" value="PhnX-like"/>
    <property type="match status" value="1"/>
</dbReference>
<protein>
    <submittedName>
        <fullName evidence="1">Phosphonatase-like hydrolase</fullName>
    </submittedName>
</protein>
<dbReference type="SFLD" id="SFLDS00003">
    <property type="entry name" value="Haloacid_Dehalogenase"/>
    <property type="match status" value="1"/>
</dbReference>
<dbReference type="EMBL" id="JAGIOI010000001">
    <property type="protein sequence ID" value="MBP2412735.1"/>
    <property type="molecule type" value="Genomic_DNA"/>
</dbReference>
<dbReference type="SUPFAM" id="SSF56784">
    <property type="entry name" value="HAD-like"/>
    <property type="match status" value="1"/>
</dbReference>
<name>A0ABS4YV94_9MICC</name>
<dbReference type="PANTHER" id="PTHR43434:SF19">
    <property type="entry name" value="PHOSPHONOACETALDEHYDE HYDROLASE"/>
    <property type="match status" value="1"/>
</dbReference>
<dbReference type="Proteomes" id="UP000711614">
    <property type="component" value="Unassembled WGS sequence"/>
</dbReference>
<sequence length="247" mass="25362">MSGQPRTHSTAAKDLNTMIELAVFDMAGTTVDDHGIVYIALKDAVEETGAPVSAADLQEWMGADKVSAITALMKLGGQEPDGGRVAAAFVRFREILAERYAATPPVALPGVAEAIETLRGRGIKVALTTGFDDGVAYPLLESLGWAVGAGEGTMVDAVVTTSDVAQGRPAPYMIHRAMERTGVHNVRAVLAAGDTVVDMQAGRNAGAIAVGVLTGKLGRAELAAVSHDHILAGVADVPGLAETQPGA</sequence>
<dbReference type="Gene3D" id="1.10.150.240">
    <property type="entry name" value="Putative phosphatase, domain 2"/>
    <property type="match status" value="1"/>
</dbReference>
<keyword evidence="2" id="KW-1185">Reference proteome</keyword>
<comment type="caution">
    <text evidence="1">The sequence shown here is derived from an EMBL/GenBank/DDBJ whole genome shotgun (WGS) entry which is preliminary data.</text>
</comment>
<dbReference type="Pfam" id="PF00702">
    <property type="entry name" value="Hydrolase"/>
    <property type="match status" value="1"/>
</dbReference>
<organism evidence="1 2">
    <name type="scientific">Arthrobacter stackebrandtii</name>
    <dbReference type="NCBI Taxonomy" id="272161"/>
    <lineage>
        <taxon>Bacteria</taxon>
        <taxon>Bacillati</taxon>
        <taxon>Actinomycetota</taxon>
        <taxon>Actinomycetes</taxon>
        <taxon>Micrococcales</taxon>
        <taxon>Micrococcaceae</taxon>
        <taxon>Arthrobacter</taxon>
    </lineage>
</organism>
<dbReference type="SFLD" id="SFLDG01129">
    <property type="entry name" value="C1.5:_HAD__Beta-PGM__Phosphata"/>
    <property type="match status" value="1"/>
</dbReference>
<dbReference type="PANTHER" id="PTHR43434">
    <property type="entry name" value="PHOSPHOGLYCOLATE PHOSPHATASE"/>
    <property type="match status" value="1"/>
</dbReference>
<proteinExistence type="predicted"/>
<dbReference type="InterPro" id="IPR036412">
    <property type="entry name" value="HAD-like_sf"/>
</dbReference>
<gene>
    <name evidence="1" type="ORF">JOF48_001534</name>
</gene>
<evidence type="ECO:0000313" key="2">
    <source>
        <dbReference type="Proteomes" id="UP000711614"/>
    </source>
</evidence>
<dbReference type="Gene3D" id="3.40.50.1000">
    <property type="entry name" value="HAD superfamily/HAD-like"/>
    <property type="match status" value="1"/>
</dbReference>
<evidence type="ECO:0000313" key="1">
    <source>
        <dbReference type="EMBL" id="MBP2412735.1"/>
    </source>
</evidence>
<dbReference type="InterPro" id="IPR023214">
    <property type="entry name" value="HAD_sf"/>
</dbReference>
<dbReference type="InterPro" id="IPR023198">
    <property type="entry name" value="PGP-like_dom2"/>
</dbReference>
<dbReference type="InterPro" id="IPR050155">
    <property type="entry name" value="HAD-like_hydrolase_sf"/>
</dbReference>
<reference evidence="1 2" key="1">
    <citation type="submission" date="2021-03" db="EMBL/GenBank/DDBJ databases">
        <title>Sequencing the genomes of 1000 actinobacteria strains.</title>
        <authorList>
            <person name="Klenk H.-P."/>
        </authorList>
    </citation>
    <scope>NUCLEOTIDE SEQUENCE [LARGE SCALE GENOMIC DNA]</scope>
    <source>
        <strain evidence="1 2">DSM 16005</strain>
    </source>
</reference>
<dbReference type="InterPro" id="IPR022468">
    <property type="entry name" value="PhnX-like"/>
</dbReference>
<accession>A0ABS4YV94</accession>
<dbReference type="RefSeq" id="WP_245346443.1">
    <property type="nucleotide sequence ID" value="NZ_JAGIOI010000001.1"/>
</dbReference>